<evidence type="ECO:0008006" key="5">
    <source>
        <dbReference type="Google" id="ProtNLM"/>
    </source>
</evidence>
<protein>
    <recommendedName>
        <fullName evidence="5">DUF3431 domain-containing protein</fullName>
    </recommendedName>
</protein>
<feature type="transmembrane region" description="Helical" evidence="2">
    <location>
        <begin position="12"/>
        <end position="29"/>
    </location>
</feature>
<evidence type="ECO:0000313" key="4">
    <source>
        <dbReference type="Proteomes" id="UP000800094"/>
    </source>
</evidence>
<keyword evidence="2" id="KW-0812">Transmembrane</keyword>
<sequence>MHTFFSRKARSFLLSILSLVAFTVFFHLYCSDLEESWTSYALKSGKKWPSIFEHDGKEAQQDVLSPSQPLVSSSLDNERSQLPTSTAGLDNMGMLLSPATPTPTAYKENEEGQHSSIVHTLSVVLPSTSSTYPTAESPKATGLTGAIVAAVGLATDLNWVTEIRDPMWKLHRYNYDDPSPPPSTYFPANGGNEAMMYLSYIINNYDSLPDYSVFIHGHQFSWHQEGDMVAIINDFRLPALDKAGYAPLRCDWYPSCPREIRPVDHDAVVWGPGVHREDTEYEIGRVWSTLFGRDVELPRTIASQCCAQFAVTRKAIQQRPKAEYERMRRWLMDTDLISDVSGRVFEKLWAYIFTREAIRCPPPQQCACEYFGRCEPKGWSLPPPGIEKWPEEFDHYVPDIDTTETMNATSRPQRYPPRKA</sequence>
<dbReference type="RefSeq" id="XP_033676247.1">
    <property type="nucleotide sequence ID" value="XM_033834208.1"/>
</dbReference>
<proteinExistence type="predicted"/>
<name>A0A6A6HUM3_9PLEO</name>
<dbReference type="GeneID" id="54587538"/>
<dbReference type="EMBL" id="ML987213">
    <property type="protein sequence ID" value="KAF2241243.1"/>
    <property type="molecule type" value="Genomic_DNA"/>
</dbReference>
<keyword evidence="2" id="KW-1133">Transmembrane helix</keyword>
<accession>A0A6A6HUM3</accession>
<dbReference type="PANTHER" id="PTHR37490:SF2">
    <property type="match status" value="1"/>
</dbReference>
<evidence type="ECO:0000256" key="2">
    <source>
        <dbReference type="SAM" id="Phobius"/>
    </source>
</evidence>
<keyword evidence="2" id="KW-0472">Membrane</keyword>
<dbReference type="AlphaFoldDB" id="A0A6A6HUM3"/>
<dbReference type="PANTHER" id="PTHR37490">
    <property type="entry name" value="EXPRESSED PROTEIN"/>
    <property type="match status" value="1"/>
</dbReference>
<dbReference type="OrthoDB" id="426718at2759"/>
<keyword evidence="4" id="KW-1185">Reference proteome</keyword>
<gene>
    <name evidence="3" type="ORF">BU26DRAFT_572091</name>
</gene>
<feature type="region of interest" description="Disordered" evidence="1">
    <location>
        <begin position="62"/>
        <end position="107"/>
    </location>
</feature>
<dbReference type="Proteomes" id="UP000800094">
    <property type="component" value="Unassembled WGS sequence"/>
</dbReference>
<dbReference type="Pfam" id="PF11913">
    <property type="entry name" value="DUF3431"/>
    <property type="match status" value="1"/>
</dbReference>
<evidence type="ECO:0000256" key="1">
    <source>
        <dbReference type="SAM" id="MobiDB-lite"/>
    </source>
</evidence>
<dbReference type="InterPro" id="IPR021838">
    <property type="entry name" value="DUF3431"/>
</dbReference>
<reference evidence="3" key="1">
    <citation type="journal article" date="2020" name="Stud. Mycol.">
        <title>101 Dothideomycetes genomes: a test case for predicting lifestyles and emergence of pathogens.</title>
        <authorList>
            <person name="Haridas S."/>
            <person name="Albert R."/>
            <person name="Binder M."/>
            <person name="Bloem J."/>
            <person name="Labutti K."/>
            <person name="Salamov A."/>
            <person name="Andreopoulos B."/>
            <person name="Baker S."/>
            <person name="Barry K."/>
            <person name="Bills G."/>
            <person name="Bluhm B."/>
            <person name="Cannon C."/>
            <person name="Castanera R."/>
            <person name="Culley D."/>
            <person name="Daum C."/>
            <person name="Ezra D."/>
            <person name="Gonzalez J."/>
            <person name="Henrissat B."/>
            <person name="Kuo A."/>
            <person name="Liang C."/>
            <person name="Lipzen A."/>
            <person name="Lutzoni F."/>
            <person name="Magnuson J."/>
            <person name="Mondo S."/>
            <person name="Nolan M."/>
            <person name="Ohm R."/>
            <person name="Pangilinan J."/>
            <person name="Park H.-J."/>
            <person name="Ramirez L."/>
            <person name="Alfaro M."/>
            <person name="Sun H."/>
            <person name="Tritt A."/>
            <person name="Yoshinaga Y."/>
            <person name="Zwiers L.-H."/>
            <person name="Turgeon B."/>
            <person name="Goodwin S."/>
            <person name="Spatafora J."/>
            <person name="Crous P."/>
            <person name="Grigoriev I."/>
        </authorList>
    </citation>
    <scope>NUCLEOTIDE SEQUENCE</scope>
    <source>
        <strain evidence="3">CBS 122368</strain>
    </source>
</reference>
<evidence type="ECO:0000313" key="3">
    <source>
        <dbReference type="EMBL" id="KAF2241243.1"/>
    </source>
</evidence>
<organism evidence="3 4">
    <name type="scientific">Trematosphaeria pertusa</name>
    <dbReference type="NCBI Taxonomy" id="390896"/>
    <lineage>
        <taxon>Eukaryota</taxon>
        <taxon>Fungi</taxon>
        <taxon>Dikarya</taxon>
        <taxon>Ascomycota</taxon>
        <taxon>Pezizomycotina</taxon>
        <taxon>Dothideomycetes</taxon>
        <taxon>Pleosporomycetidae</taxon>
        <taxon>Pleosporales</taxon>
        <taxon>Massarineae</taxon>
        <taxon>Trematosphaeriaceae</taxon>
        <taxon>Trematosphaeria</taxon>
    </lineage>
</organism>
<feature type="compositionally biased region" description="Low complexity" evidence="1">
    <location>
        <begin position="63"/>
        <end position="75"/>
    </location>
</feature>